<feature type="domain" description="FERM" evidence="1">
    <location>
        <begin position="54"/>
        <end position="381"/>
    </location>
</feature>
<dbReference type="SUPFAM" id="SSF54236">
    <property type="entry name" value="Ubiquitin-like"/>
    <property type="match status" value="1"/>
</dbReference>
<dbReference type="PANTHER" id="PTHR45706">
    <property type="entry name" value="TYROSINE-PROTEIN PHOSPHATASE"/>
    <property type="match status" value="1"/>
</dbReference>
<dbReference type="InterPro" id="IPR018979">
    <property type="entry name" value="FERM_N"/>
</dbReference>
<dbReference type="CDD" id="cd01765">
    <property type="entry name" value="FERM_F0_F1"/>
    <property type="match status" value="1"/>
</dbReference>
<organism evidence="2 3">
    <name type="scientific">Strongyloides venezuelensis</name>
    <name type="common">Threadworm</name>
    <dbReference type="NCBI Taxonomy" id="75913"/>
    <lineage>
        <taxon>Eukaryota</taxon>
        <taxon>Metazoa</taxon>
        <taxon>Ecdysozoa</taxon>
        <taxon>Nematoda</taxon>
        <taxon>Chromadorea</taxon>
        <taxon>Rhabditida</taxon>
        <taxon>Tylenchina</taxon>
        <taxon>Panagrolaimomorpha</taxon>
        <taxon>Strongyloidoidea</taxon>
        <taxon>Strongyloididae</taxon>
        <taxon>Strongyloides</taxon>
    </lineage>
</organism>
<dbReference type="Pfam" id="PF09379">
    <property type="entry name" value="FERM_N"/>
    <property type="match status" value="1"/>
</dbReference>
<dbReference type="Gene3D" id="3.10.20.90">
    <property type="entry name" value="Phosphatidylinositol 3-kinase Catalytic Subunit, Chain A, domain 1"/>
    <property type="match status" value="1"/>
</dbReference>
<evidence type="ECO:0000313" key="2">
    <source>
        <dbReference type="Proteomes" id="UP000035680"/>
    </source>
</evidence>
<dbReference type="InterPro" id="IPR019749">
    <property type="entry name" value="Band_41_domain"/>
</dbReference>
<reference evidence="3" key="2">
    <citation type="submission" date="2015-08" db="UniProtKB">
        <authorList>
            <consortium name="WormBaseParasite"/>
        </authorList>
    </citation>
    <scope>IDENTIFICATION</scope>
</reference>
<reference evidence="2" key="1">
    <citation type="submission" date="2014-07" db="EMBL/GenBank/DDBJ databases">
        <authorList>
            <person name="Martin A.A"/>
            <person name="De Silva N."/>
        </authorList>
    </citation>
    <scope>NUCLEOTIDE SEQUENCE</scope>
</reference>
<dbReference type="GO" id="GO:0004725">
    <property type="term" value="F:protein tyrosine phosphatase activity"/>
    <property type="evidence" value="ECO:0007669"/>
    <property type="project" value="TreeGrafter"/>
</dbReference>
<evidence type="ECO:0000313" key="3">
    <source>
        <dbReference type="WBParaSite" id="SVE_1003700.1"/>
    </source>
</evidence>
<sequence length="503" mass="57709">MQFNIFNLNDDLEKIFNILFQIGETFIISMSFLFDGLQIFTPYLKDDDSEKDETFLNVSFLDGSTKSMRISKKATGAKVCQRVLEYLNIIDTEFFGLMIKHKGRKLEKDNSKESDCCDGTNWEWINEKKKVHQMIPKNAHGLCVFLRVKFFPIDPSKVVDCFSRRLIFLDINEKMKNGVWNFDEYSKSDTIEVIFLAVKAFDPTPIGCNNTQQFIKIAKEYGDFLMIKKGISFDDVLRESIRIETSFEKLCRYYENSPVKLFSNINKDTYVLEFLKKVKDTVDYGSFIFDEVGNKCDVSRRIIVNPLGIHIIRGSEEKRIFKGWNSVKSITKKGRNVKISFVKNLDEYDKPCSINFCKKLLDAKNLFTVASGYHKHTNDCLQKIVVEEERMRMSMKSRHASMDSDISSTSNFSSQFSLKNNARNSIVDRLTSIRKRFSSNTASVSLKLRSSPLSSLSSRNMNSANDSGVFNDSFVTSSASNSINLNNSIFETPCRNKLLSNNG</sequence>
<dbReference type="WBParaSite" id="SVE_1003700.1">
    <property type="protein sequence ID" value="SVE_1003700.1"/>
    <property type="gene ID" value="SVE_1003700"/>
</dbReference>
<evidence type="ECO:0000259" key="1">
    <source>
        <dbReference type="PROSITE" id="PS50057"/>
    </source>
</evidence>
<dbReference type="Proteomes" id="UP000035680">
    <property type="component" value="Unassembled WGS sequence"/>
</dbReference>
<protein>
    <submittedName>
        <fullName evidence="3">FERM domain-containing protein</fullName>
    </submittedName>
</protein>
<accession>A0A0K0FM10</accession>
<dbReference type="InterPro" id="IPR029071">
    <property type="entry name" value="Ubiquitin-like_domsf"/>
</dbReference>
<dbReference type="SMART" id="SM00295">
    <property type="entry name" value="B41"/>
    <property type="match status" value="1"/>
</dbReference>
<dbReference type="STRING" id="75913.A0A0K0FM10"/>
<dbReference type="AlphaFoldDB" id="A0A0K0FM10"/>
<keyword evidence="2" id="KW-1185">Reference proteome</keyword>
<proteinExistence type="predicted"/>
<dbReference type="InterPro" id="IPR000299">
    <property type="entry name" value="FERM_domain"/>
</dbReference>
<dbReference type="PANTHER" id="PTHR45706:SF4">
    <property type="entry name" value="TYROSINE-PROTEIN PHOSPHATASE"/>
    <property type="match status" value="1"/>
</dbReference>
<name>A0A0K0FM10_STRVS</name>
<dbReference type="PROSITE" id="PS50057">
    <property type="entry name" value="FERM_3"/>
    <property type="match status" value="1"/>
</dbReference>